<protein>
    <submittedName>
        <fullName evidence="2">Uncharacterized protein</fullName>
    </submittedName>
</protein>
<reference evidence="2 3" key="1">
    <citation type="submission" date="2013-02" db="EMBL/GenBank/DDBJ databases">
        <authorList>
            <person name="Harkins D.M."/>
            <person name="Durkin A.S."/>
            <person name="Brinkac L.M."/>
            <person name="Haft D.H."/>
            <person name="Selengut J.D."/>
            <person name="Sanka R."/>
            <person name="DePew J."/>
            <person name="Purushe J."/>
            <person name="Picardeau M."/>
            <person name="Werts C."/>
            <person name="Goarant C."/>
            <person name="Vinetz J.M."/>
            <person name="Sutton G.G."/>
            <person name="Nierman W.C."/>
            <person name="Fouts D.E."/>
        </authorList>
    </citation>
    <scope>NUCLEOTIDE SEQUENCE [LARGE SCALE GENOMIC DNA]</scope>
    <source>
        <strain evidence="2 3">200703203</strain>
    </source>
</reference>
<evidence type="ECO:0000313" key="3">
    <source>
        <dbReference type="Proteomes" id="UP000012220"/>
    </source>
</evidence>
<sequence>MKFIQKLEYNFPFKKHKFRNQYIFYKNSSFIFIHFHGKLIFLFLYIEKFEFLFYE</sequence>
<organism evidence="2 3">
    <name type="scientific">Leptospira interrogans serovar Australis str. 200703203</name>
    <dbReference type="NCBI Taxonomy" id="1085541"/>
    <lineage>
        <taxon>Bacteria</taxon>
        <taxon>Pseudomonadati</taxon>
        <taxon>Spirochaetota</taxon>
        <taxon>Spirochaetia</taxon>
        <taxon>Leptospirales</taxon>
        <taxon>Leptospiraceae</taxon>
        <taxon>Leptospira</taxon>
    </lineage>
</organism>
<accession>N1UHP2</accession>
<name>N1UHP2_LEPIR</name>
<feature type="transmembrane region" description="Helical" evidence="1">
    <location>
        <begin position="23"/>
        <end position="46"/>
    </location>
</feature>
<keyword evidence="1" id="KW-0472">Membrane</keyword>
<comment type="caution">
    <text evidence="2">The sequence shown here is derived from an EMBL/GenBank/DDBJ whole genome shotgun (WGS) entry which is preliminary data.</text>
</comment>
<keyword evidence="1" id="KW-1133">Transmembrane helix</keyword>
<dbReference type="EMBL" id="AHNY02000120">
    <property type="protein sequence ID" value="EMY25793.1"/>
    <property type="molecule type" value="Genomic_DNA"/>
</dbReference>
<keyword evidence="1" id="KW-0812">Transmembrane</keyword>
<evidence type="ECO:0000313" key="2">
    <source>
        <dbReference type="EMBL" id="EMY25793.1"/>
    </source>
</evidence>
<evidence type="ECO:0000256" key="1">
    <source>
        <dbReference type="SAM" id="Phobius"/>
    </source>
</evidence>
<proteinExistence type="predicted"/>
<dbReference type="Proteomes" id="UP000012220">
    <property type="component" value="Unassembled WGS sequence"/>
</dbReference>
<gene>
    <name evidence="2" type="ORF">LEP1GSC115_2823</name>
</gene>
<dbReference type="BioCyc" id="LINT1085541:G11IQ-4001-MONOMER"/>
<dbReference type="AlphaFoldDB" id="N1UHP2"/>